<proteinExistence type="inferred from homology"/>
<keyword evidence="12" id="KW-0539">Nucleus</keyword>
<dbReference type="GO" id="GO:0000480">
    <property type="term" value="P:endonucleolytic cleavage in 5'-ETS of tricistronic rRNA transcript (SSU-rRNA, 5.8S rRNA, LSU-rRNA)"/>
    <property type="evidence" value="ECO:0007669"/>
    <property type="project" value="TreeGrafter"/>
</dbReference>
<evidence type="ECO:0000256" key="6">
    <source>
        <dbReference type="ARBA" id="ARBA00020737"/>
    </source>
</evidence>
<dbReference type="Pfam" id="PF02109">
    <property type="entry name" value="DAD"/>
    <property type="match status" value="1"/>
</dbReference>
<evidence type="ECO:0000256" key="7">
    <source>
        <dbReference type="ARBA" id="ARBA00022692"/>
    </source>
</evidence>
<evidence type="ECO:0000256" key="12">
    <source>
        <dbReference type="ARBA" id="ARBA00023242"/>
    </source>
</evidence>
<evidence type="ECO:0000256" key="3">
    <source>
        <dbReference type="ARBA" id="ARBA00004922"/>
    </source>
</evidence>
<evidence type="ECO:0000256" key="14">
    <source>
        <dbReference type="SAM" id="Phobius"/>
    </source>
</evidence>
<evidence type="ECO:0000256" key="1">
    <source>
        <dbReference type="ARBA" id="ARBA00004477"/>
    </source>
</evidence>
<dbReference type="InterPro" id="IPR012677">
    <property type="entry name" value="Nucleotide-bd_a/b_plait_sf"/>
</dbReference>
<dbReference type="GO" id="GO:0000472">
    <property type="term" value="P:endonucleolytic cleavage to generate mature 5'-end of SSU-rRNA from (SSU-rRNA, 5.8S rRNA, LSU-rRNA)"/>
    <property type="evidence" value="ECO:0007669"/>
    <property type="project" value="TreeGrafter"/>
</dbReference>
<dbReference type="WBParaSite" id="PDA_v2.g966.t1">
    <property type="protein sequence ID" value="PDA_v2.g966.t1"/>
    <property type="gene ID" value="PDA_v2.g966"/>
</dbReference>
<feature type="transmembrane region" description="Helical" evidence="14">
    <location>
        <begin position="92"/>
        <end position="113"/>
    </location>
</feature>
<name>A0A914R4V2_9BILA</name>
<dbReference type="PANTHER" id="PTHR12311:SF7">
    <property type="entry name" value="ACTIVATOR OF BASAL TRANSCRIPTION 1"/>
    <property type="match status" value="1"/>
</dbReference>
<keyword evidence="10 14" id="KW-1133">Transmembrane helix</keyword>
<sequence length="346" mass="40287">MVEAINILTKLYNDYTKTTPNFLKLIDAYMFYILLTGVFQFGYCLLVGTFPFNAFLAGFASTVGSFILAACLRIQVNPENQKEFNGINRERVFADFIFGHLVLHLVVFNFLVIRDKLLTIEDIERELAEEDNGTTQKELNAEERQRRSGVVYFPTIPPGFTVSRMREELSKLAEIKRIYLKQNRKAKKGPSGTRYTEGWVEFVSKRKAKQVAEMLCGNMVLGKRTSMAYDCIWTCKYLHGFKWVHLMEQLVYEQRVEDQRLRAELRNVKKQAEFFADQVEKGSRIKRLEEKVLKKGGLWEKYCRQVEQRKSIHGNKKSQNVSADNDDKDDLMKMIFDAKSDEEESD</sequence>
<evidence type="ECO:0000256" key="8">
    <source>
        <dbReference type="ARBA" id="ARBA00022824"/>
    </source>
</evidence>
<evidence type="ECO:0000313" key="16">
    <source>
        <dbReference type="WBParaSite" id="PDA_v2.g966.t1"/>
    </source>
</evidence>
<dbReference type="AlphaFoldDB" id="A0A914R4V2"/>
<dbReference type="GO" id="GO:0034462">
    <property type="term" value="P:small-subunit processome assembly"/>
    <property type="evidence" value="ECO:0007669"/>
    <property type="project" value="TreeGrafter"/>
</dbReference>
<feature type="transmembrane region" description="Helical" evidence="14">
    <location>
        <begin position="29"/>
        <end position="48"/>
    </location>
</feature>
<feature type="region of interest" description="Disordered" evidence="13">
    <location>
        <begin position="309"/>
        <end position="346"/>
    </location>
</feature>
<dbReference type="Gene3D" id="3.30.70.330">
    <property type="match status" value="1"/>
</dbReference>
<evidence type="ECO:0000256" key="13">
    <source>
        <dbReference type="SAM" id="MobiDB-lite"/>
    </source>
</evidence>
<dbReference type="PANTHER" id="PTHR12311">
    <property type="entry name" value="ACTIVATOR OF BASAL TRANSCRIPTION 1"/>
    <property type="match status" value="1"/>
</dbReference>
<comment type="similarity">
    <text evidence="4">Belongs to the ESF2/ABP1 family.</text>
</comment>
<evidence type="ECO:0000256" key="9">
    <source>
        <dbReference type="ARBA" id="ARBA00022884"/>
    </source>
</evidence>
<dbReference type="Proteomes" id="UP000887578">
    <property type="component" value="Unplaced"/>
</dbReference>
<dbReference type="InterPro" id="IPR039119">
    <property type="entry name" value="ABT1/Esf2"/>
</dbReference>
<evidence type="ECO:0000256" key="4">
    <source>
        <dbReference type="ARBA" id="ARBA00005819"/>
    </source>
</evidence>
<comment type="similarity">
    <text evidence="5">Belongs to the DAD/OST2 family.</text>
</comment>
<evidence type="ECO:0000313" key="15">
    <source>
        <dbReference type="Proteomes" id="UP000887578"/>
    </source>
</evidence>
<dbReference type="InterPro" id="IPR034353">
    <property type="entry name" value="ABT1/ESF2_RRM"/>
</dbReference>
<dbReference type="GO" id="GO:0008250">
    <property type="term" value="C:oligosaccharyltransferase complex"/>
    <property type="evidence" value="ECO:0007669"/>
    <property type="project" value="InterPro"/>
</dbReference>
<comment type="pathway">
    <text evidence="3">Protein modification; protein glycosylation.</text>
</comment>
<accession>A0A914R4V2</accession>
<dbReference type="SUPFAM" id="SSF54928">
    <property type="entry name" value="RNA-binding domain, RBD"/>
    <property type="match status" value="1"/>
</dbReference>
<protein>
    <recommendedName>
        <fullName evidence="6">Activator of basal transcription 1</fullName>
    </recommendedName>
</protein>
<keyword evidence="7 14" id="KW-0812">Transmembrane</keyword>
<dbReference type="GO" id="GO:0003723">
    <property type="term" value="F:RNA binding"/>
    <property type="evidence" value="ECO:0007669"/>
    <property type="project" value="UniProtKB-KW"/>
</dbReference>
<dbReference type="GO" id="GO:0000447">
    <property type="term" value="P:endonucleolytic cleavage in ITS1 to separate SSU-rRNA from 5.8S rRNA and LSU-rRNA from tricistronic rRNA transcript (SSU-rRNA, 5.8S rRNA, LSU-rRNA)"/>
    <property type="evidence" value="ECO:0007669"/>
    <property type="project" value="TreeGrafter"/>
</dbReference>
<evidence type="ECO:0000256" key="10">
    <source>
        <dbReference type="ARBA" id="ARBA00022989"/>
    </source>
</evidence>
<comment type="subcellular location">
    <subcellularLocation>
        <location evidence="1">Endoplasmic reticulum membrane</location>
        <topology evidence="1">Multi-pass membrane protein</topology>
    </subcellularLocation>
    <subcellularLocation>
        <location evidence="2">Nucleus</location>
        <location evidence="2">Nucleolus</location>
    </subcellularLocation>
</comment>
<feature type="compositionally biased region" description="Basic and acidic residues" evidence="13">
    <location>
        <begin position="330"/>
        <end position="339"/>
    </location>
</feature>
<keyword evidence="8" id="KW-0256">Endoplasmic reticulum</keyword>
<dbReference type="InterPro" id="IPR035979">
    <property type="entry name" value="RBD_domain_sf"/>
</dbReference>
<reference evidence="16" key="1">
    <citation type="submission" date="2022-11" db="UniProtKB">
        <authorList>
            <consortium name="WormBaseParasite"/>
        </authorList>
    </citation>
    <scope>IDENTIFICATION</scope>
</reference>
<dbReference type="CDD" id="cd12263">
    <property type="entry name" value="RRM_ABT1_like"/>
    <property type="match status" value="1"/>
</dbReference>
<keyword evidence="9" id="KW-0694">RNA-binding</keyword>
<dbReference type="InterPro" id="IPR003038">
    <property type="entry name" value="DAD/Ost2"/>
</dbReference>
<dbReference type="GO" id="GO:0005730">
    <property type="term" value="C:nucleolus"/>
    <property type="evidence" value="ECO:0007669"/>
    <property type="project" value="UniProtKB-SubCell"/>
</dbReference>
<feature type="transmembrane region" description="Helical" evidence="14">
    <location>
        <begin position="54"/>
        <end position="72"/>
    </location>
</feature>
<organism evidence="15 16">
    <name type="scientific">Panagrolaimus davidi</name>
    <dbReference type="NCBI Taxonomy" id="227884"/>
    <lineage>
        <taxon>Eukaryota</taxon>
        <taxon>Metazoa</taxon>
        <taxon>Ecdysozoa</taxon>
        <taxon>Nematoda</taxon>
        <taxon>Chromadorea</taxon>
        <taxon>Rhabditida</taxon>
        <taxon>Tylenchina</taxon>
        <taxon>Panagrolaimomorpha</taxon>
        <taxon>Panagrolaimoidea</taxon>
        <taxon>Panagrolaimidae</taxon>
        <taxon>Panagrolaimus</taxon>
    </lineage>
</organism>
<evidence type="ECO:0000256" key="2">
    <source>
        <dbReference type="ARBA" id="ARBA00004604"/>
    </source>
</evidence>
<evidence type="ECO:0000256" key="11">
    <source>
        <dbReference type="ARBA" id="ARBA00023136"/>
    </source>
</evidence>
<keyword evidence="11 14" id="KW-0472">Membrane</keyword>
<keyword evidence="15" id="KW-1185">Reference proteome</keyword>
<evidence type="ECO:0000256" key="5">
    <source>
        <dbReference type="ARBA" id="ARBA00009386"/>
    </source>
</evidence>